<dbReference type="OrthoDB" id="2521594at2759"/>
<proteinExistence type="predicted"/>
<gene>
    <name evidence="1" type="ORF">CPB84DRAFT_1930827</name>
</gene>
<evidence type="ECO:0000313" key="2">
    <source>
        <dbReference type="Proteomes" id="UP000724874"/>
    </source>
</evidence>
<accession>A0A9P5NM93</accession>
<reference evidence="1" key="1">
    <citation type="submission" date="2020-11" db="EMBL/GenBank/DDBJ databases">
        <authorList>
            <consortium name="DOE Joint Genome Institute"/>
            <person name="Ahrendt S."/>
            <person name="Riley R."/>
            <person name="Andreopoulos W."/>
            <person name="LaButti K."/>
            <person name="Pangilinan J."/>
            <person name="Ruiz-duenas F.J."/>
            <person name="Barrasa J.M."/>
            <person name="Sanchez-Garcia M."/>
            <person name="Camarero S."/>
            <person name="Miyauchi S."/>
            <person name="Serrano A."/>
            <person name="Linde D."/>
            <person name="Babiker R."/>
            <person name="Drula E."/>
            <person name="Ayuso-Fernandez I."/>
            <person name="Pacheco R."/>
            <person name="Padilla G."/>
            <person name="Ferreira P."/>
            <person name="Barriuso J."/>
            <person name="Kellner H."/>
            <person name="Castanera R."/>
            <person name="Alfaro M."/>
            <person name="Ramirez L."/>
            <person name="Pisabarro A.G."/>
            <person name="Kuo A."/>
            <person name="Tritt A."/>
            <person name="Lipzen A."/>
            <person name="He G."/>
            <person name="Yan M."/>
            <person name="Ng V."/>
            <person name="Cullen D."/>
            <person name="Martin F."/>
            <person name="Rosso M.-N."/>
            <person name="Henrissat B."/>
            <person name="Hibbett D."/>
            <person name="Martinez A.T."/>
            <person name="Grigoriev I.V."/>
        </authorList>
    </citation>
    <scope>NUCLEOTIDE SEQUENCE</scope>
    <source>
        <strain evidence="1">AH 44721</strain>
    </source>
</reference>
<dbReference type="EMBL" id="JADNYJ010000060">
    <property type="protein sequence ID" value="KAF8895852.1"/>
    <property type="molecule type" value="Genomic_DNA"/>
</dbReference>
<organism evidence="1 2">
    <name type="scientific">Gymnopilus junonius</name>
    <name type="common">Spectacular rustgill mushroom</name>
    <name type="synonym">Gymnopilus spectabilis subsp. junonius</name>
    <dbReference type="NCBI Taxonomy" id="109634"/>
    <lineage>
        <taxon>Eukaryota</taxon>
        <taxon>Fungi</taxon>
        <taxon>Dikarya</taxon>
        <taxon>Basidiomycota</taxon>
        <taxon>Agaricomycotina</taxon>
        <taxon>Agaricomycetes</taxon>
        <taxon>Agaricomycetidae</taxon>
        <taxon>Agaricales</taxon>
        <taxon>Agaricineae</taxon>
        <taxon>Hymenogastraceae</taxon>
        <taxon>Gymnopilus</taxon>
    </lineage>
</organism>
<comment type="caution">
    <text evidence="1">The sequence shown here is derived from an EMBL/GenBank/DDBJ whole genome shotgun (WGS) entry which is preliminary data.</text>
</comment>
<keyword evidence="2" id="KW-1185">Reference proteome</keyword>
<protein>
    <submittedName>
        <fullName evidence="1">Uncharacterized protein</fullName>
    </submittedName>
</protein>
<dbReference type="AlphaFoldDB" id="A0A9P5NM93"/>
<name>A0A9P5NM93_GYMJU</name>
<dbReference type="Proteomes" id="UP000724874">
    <property type="component" value="Unassembled WGS sequence"/>
</dbReference>
<sequence>MFIENPTESSAYLSGNEAWLTITPILKDIPILMDGLTDTMQKKIQDLLQKYPQLASWHMFALTDTATGMLQTLMKNTSFKWETCRTQGCKVNSSLTNPPDGPNAWVTAAKNDSTFMVFQCGRYERIGFHHRASQTLYLSGVIDTVNIKDPSYRKLHISLHIAINRSDGNSHTSGSNKFFMSVMYLNLPWYQKKNPNKIWDFTHTMADYSAKGATLRLVWEKPEDSDDDQES</sequence>
<evidence type="ECO:0000313" key="1">
    <source>
        <dbReference type="EMBL" id="KAF8895852.1"/>
    </source>
</evidence>